<gene>
    <name evidence="1" type="ORF">Lpp123_02204</name>
</gene>
<sequence length="30" mass="3327">MQSVNKLLTIALEKGASDIYYLPSPQGYLI</sequence>
<organism evidence="1 2">
    <name type="scientific">Lacticaseibacillus paracasei subsp. paracasei Lpp123</name>
    <dbReference type="NCBI Taxonomy" id="1256201"/>
    <lineage>
        <taxon>Bacteria</taxon>
        <taxon>Bacillati</taxon>
        <taxon>Bacillota</taxon>
        <taxon>Bacilli</taxon>
        <taxon>Lactobacillales</taxon>
        <taxon>Lactobacillaceae</taxon>
        <taxon>Lacticaseibacillus</taxon>
    </lineage>
</organism>
<protein>
    <submittedName>
        <fullName evidence="1">Type II secretory pathway/competence component, ATPase</fullName>
    </submittedName>
</protein>
<dbReference type="AlphaFoldDB" id="A0A829GKB6"/>
<comment type="caution">
    <text evidence="1">The sequence shown here is derived from an EMBL/GenBank/DDBJ whole genome shotgun (WGS) entry which is preliminary data.</text>
</comment>
<proteinExistence type="predicted"/>
<feature type="non-terminal residue" evidence="1">
    <location>
        <position position="30"/>
    </location>
</feature>
<evidence type="ECO:0000313" key="1">
    <source>
        <dbReference type="EMBL" id="EPC57993.1"/>
    </source>
</evidence>
<accession>A0A829GKB6</accession>
<name>A0A829GKB6_LACPA</name>
<dbReference type="EMBL" id="ANJW01000129">
    <property type="protein sequence ID" value="EPC57993.1"/>
    <property type="molecule type" value="Genomic_DNA"/>
</dbReference>
<dbReference type="Proteomes" id="UP000014316">
    <property type="component" value="Unassembled WGS sequence"/>
</dbReference>
<evidence type="ECO:0000313" key="2">
    <source>
        <dbReference type="Proteomes" id="UP000014316"/>
    </source>
</evidence>
<reference evidence="1 2" key="1">
    <citation type="journal article" date="2013" name="PLoS ONE">
        <title>Lactobacillus paracasei comparative genomics: towards species pan-genome definition and exploitation of diversity.</title>
        <authorList>
            <person name="Smokvina T."/>
            <person name="Wels M."/>
            <person name="Polka J."/>
            <person name="Chervaux C."/>
            <person name="Brisse S."/>
            <person name="Boekhorst J."/>
            <person name="van Hylckama Vlieg J.E."/>
            <person name="Siezen R.J."/>
        </authorList>
    </citation>
    <scope>NUCLEOTIDE SEQUENCE [LARGE SCALE GENOMIC DNA]</scope>
    <source>
        <strain evidence="1 2">Lpp123</strain>
    </source>
</reference>